<dbReference type="EMBL" id="ABEU02000014">
    <property type="protein sequence ID" value="PNR40605.1"/>
    <property type="molecule type" value="Genomic_DNA"/>
</dbReference>
<accession>A0A2K1JGC1</accession>
<reference evidence="1 3" key="2">
    <citation type="journal article" date="2018" name="Plant J.">
        <title>The Physcomitrella patens chromosome-scale assembly reveals moss genome structure and evolution.</title>
        <authorList>
            <person name="Lang D."/>
            <person name="Ullrich K.K."/>
            <person name="Murat F."/>
            <person name="Fuchs J."/>
            <person name="Jenkins J."/>
            <person name="Haas F.B."/>
            <person name="Piednoel M."/>
            <person name="Gundlach H."/>
            <person name="Van Bel M."/>
            <person name="Meyberg R."/>
            <person name="Vives C."/>
            <person name="Morata J."/>
            <person name="Symeonidi A."/>
            <person name="Hiss M."/>
            <person name="Muchero W."/>
            <person name="Kamisugi Y."/>
            <person name="Saleh O."/>
            <person name="Blanc G."/>
            <person name="Decker E.L."/>
            <person name="van Gessel N."/>
            <person name="Grimwood J."/>
            <person name="Hayes R.D."/>
            <person name="Graham S.W."/>
            <person name="Gunter L.E."/>
            <person name="McDaniel S.F."/>
            <person name="Hoernstein S.N.W."/>
            <person name="Larsson A."/>
            <person name="Li F.W."/>
            <person name="Perroud P.F."/>
            <person name="Phillips J."/>
            <person name="Ranjan P."/>
            <person name="Rokshar D.S."/>
            <person name="Rothfels C.J."/>
            <person name="Schneider L."/>
            <person name="Shu S."/>
            <person name="Stevenson D.W."/>
            <person name="Thummler F."/>
            <person name="Tillich M."/>
            <person name="Villarreal Aguilar J.C."/>
            <person name="Widiez T."/>
            <person name="Wong G.K."/>
            <person name="Wymore A."/>
            <person name="Zhang Y."/>
            <person name="Zimmer A.D."/>
            <person name="Quatrano R.S."/>
            <person name="Mayer K.F.X."/>
            <person name="Goodstein D."/>
            <person name="Casacuberta J.M."/>
            <person name="Vandepoele K."/>
            <person name="Reski R."/>
            <person name="Cuming A.C."/>
            <person name="Tuskan G.A."/>
            <person name="Maumus F."/>
            <person name="Salse J."/>
            <person name="Schmutz J."/>
            <person name="Rensing S.A."/>
        </authorList>
    </citation>
    <scope>NUCLEOTIDE SEQUENCE [LARGE SCALE GENOMIC DNA]</scope>
    <source>
        <strain evidence="2 3">cv. Gransden 2004</strain>
    </source>
</reference>
<name>A0A2K1JGC1_PHYPA</name>
<dbReference type="Gramene" id="Pp3c14_4460V3.1">
    <property type="protein sequence ID" value="PAC:32961253.CDS.1"/>
    <property type="gene ID" value="Pp3c14_4460"/>
</dbReference>
<keyword evidence="3" id="KW-1185">Reference proteome</keyword>
<dbReference type="EnsemblPlants" id="Pp3c14_4460V3.1">
    <property type="protein sequence ID" value="PAC:32961253.CDS.1"/>
    <property type="gene ID" value="Pp3c14_4460"/>
</dbReference>
<evidence type="ECO:0000313" key="2">
    <source>
        <dbReference type="EnsemblPlants" id="PAC:32961253.CDS.1"/>
    </source>
</evidence>
<evidence type="ECO:0000313" key="1">
    <source>
        <dbReference type="EMBL" id="PNR40605.1"/>
    </source>
</evidence>
<protein>
    <submittedName>
        <fullName evidence="1 2">Uncharacterized protein</fullName>
    </submittedName>
</protein>
<evidence type="ECO:0000313" key="3">
    <source>
        <dbReference type="Proteomes" id="UP000006727"/>
    </source>
</evidence>
<dbReference type="InParanoid" id="A0A2K1JGC1"/>
<organism evidence="1">
    <name type="scientific">Physcomitrium patens</name>
    <name type="common">Spreading-leaved earth moss</name>
    <name type="synonym">Physcomitrella patens</name>
    <dbReference type="NCBI Taxonomy" id="3218"/>
    <lineage>
        <taxon>Eukaryota</taxon>
        <taxon>Viridiplantae</taxon>
        <taxon>Streptophyta</taxon>
        <taxon>Embryophyta</taxon>
        <taxon>Bryophyta</taxon>
        <taxon>Bryophytina</taxon>
        <taxon>Bryopsida</taxon>
        <taxon>Funariidae</taxon>
        <taxon>Funariales</taxon>
        <taxon>Funariaceae</taxon>
        <taxon>Physcomitrium</taxon>
    </lineage>
</organism>
<dbReference type="AlphaFoldDB" id="A0A2K1JGC1"/>
<dbReference type="Proteomes" id="UP000006727">
    <property type="component" value="Chromosome 14"/>
</dbReference>
<proteinExistence type="predicted"/>
<gene>
    <name evidence="1" type="ORF">PHYPA_018008</name>
</gene>
<sequence length="94" mass="10478">MCEVYIQIKAAGFHSSRNVSYMKQWLDAKGGPPFYGSFSEHHSQGSRGSRLINSQSSANSLRVRVGLGRQFLIITSTLAHCNKNRSDHRTKGSH</sequence>
<reference evidence="1 3" key="1">
    <citation type="journal article" date="2008" name="Science">
        <title>The Physcomitrella genome reveals evolutionary insights into the conquest of land by plants.</title>
        <authorList>
            <person name="Rensing S."/>
            <person name="Lang D."/>
            <person name="Zimmer A."/>
            <person name="Terry A."/>
            <person name="Salamov A."/>
            <person name="Shapiro H."/>
            <person name="Nishiyama T."/>
            <person name="Perroud P.-F."/>
            <person name="Lindquist E."/>
            <person name="Kamisugi Y."/>
            <person name="Tanahashi T."/>
            <person name="Sakakibara K."/>
            <person name="Fujita T."/>
            <person name="Oishi K."/>
            <person name="Shin-I T."/>
            <person name="Kuroki Y."/>
            <person name="Toyoda A."/>
            <person name="Suzuki Y."/>
            <person name="Hashimoto A."/>
            <person name="Yamaguchi K."/>
            <person name="Sugano A."/>
            <person name="Kohara Y."/>
            <person name="Fujiyama A."/>
            <person name="Anterola A."/>
            <person name="Aoki S."/>
            <person name="Ashton N."/>
            <person name="Barbazuk W.B."/>
            <person name="Barker E."/>
            <person name="Bennetzen J."/>
            <person name="Bezanilla M."/>
            <person name="Blankenship R."/>
            <person name="Cho S.H."/>
            <person name="Dutcher S."/>
            <person name="Estelle M."/>
            <person name="Fawcett J.A."/>
            <person name="Gundlach H."/>
            <person name="Hanada K."/>
            <person name="Heyl A."/>
            <person name="Hicks K.A."/>
            <person name="Hugh J."/>
            <person name="Lohr M."/>
            <person name="Mayer K."/>
            <person name="Melkozernov A."/>
            <person name="Murata T."/>
            <person name="Nelson D."/>
            <person name="Pils B."/>
            <person name="Prigge M."/>
            <person name="Reiss B."/>
            <person name="Renner T."/>
            <person name="Rombauts S."/>
            <person name="Rushton P."/>
            <person name="Sanderfoot A."/>
            <person name="Schween G."/>
            <person name="Shiu S.-H."/>
            <person name="Stueber K."/>
            <person name="Theodoulou F.L."/>
            <person name="Tu H."/>
            <person name="Van de Peer Y."/>
            <person name="Verrier P.J."/>
            <person name="Waters E."/>
            <person name="Wood A."/>
            <person name="Yang L."/>
            <person name="Cove D."/>
            <person name="Cuming A."/>
            <person name="Hasebe M."/>
            <person name="Lucas S."/>
            <person name="Mishler D.B."/>
            <person name="Reski R."/>
            <person name="Grigoriev I."/>
            <person name="Quatrano R.S."/>
            <person name="Boore J.L."/>
        </authorList>
    </citation>
    <scope>NUCLEOTIDE SEQUENCE [LARGE SCALE GENOMIC DNA]</scope>
    <source>
        <strain evidence="2 3">cv. Gransden 2004</strain>
    </source>
</reference>
<reference evidence="2" key="3">
    <citation type="submission" date="2020-12" db="UniProtKB">
        <authorList>
            <consortium name="EnsemblPlants"/>
        </authorList>
    </citation>
    <scope>IDENTIFICATION</scope>
</reference>